<organism evidence="1 2">
    <name type="scientific">Sporosarcina siberiensis</name>
    <dbReference type="NCBI Taxonomy" id="1365606"/>
    <lineage>
        <taxon>Bacteria</taxon>
        <taxon>Bacillati</taxon>
        <taxon>Bacillota</taxon>
        <taxon>Bacilli</taxon>
        <taxon>Bacillales</taxon>
        <taxon>Caryophanaceae</taxon>
        <taxon>Sporosarcina</taxon>
    </lineage>
</organism>
<reference evidence="2" key="1">
    <citation type="journal article" date="2019" name="Int. J. Syst. Evol. Microbiol.">
        <title>The Global Catalogue of Microorganisms (GCM) 10K type strain sequencing project: providing services to taxonomists for standard genome sequencing and annotation.</title>
        <authorList>
            <consortium name="The Broad Institute Genomics Platform"/>
            <consortium name="The Broad Institute Genome Sequencing Center for Infectious Disease"/>
            <person name="Wu L."/>
            <person name="Ma J."/>
        </authorList>
    </citation>
    <scope>NUCLEOTIDE SEQUENCE [LARGE SCALE GENOMIC DNA]</scope>
    <source>
        <strain evidence="2">CGMCC 4.7177</strain>
    </source>
</reference>
<sequence length="437" mass="50279">MSVKIAVIGLESSINRLENYAKDMDDVTLVPFVYKNAEESKHLIHKTQLCDVILFTGPIPFLYATEELKEISIPAVYVPYDEFMVTTSFFRLKNEENQKLQKFSIDIMNESHVIEVMNELELENKDTYMYGFGNDEKLDIGNIVKFHLKLWNEKKIDYVLTTIKEVETTLIEKGVLCYRMKIPNRNLERAIEEAKMKGELKVSKSSQIVVGIIKVKNFDNIITEKGEFYGQELLLRLHQLLLNFSHSVYASIINNGNNNFVIFGTRGILDYATNNYQDFPLVRDIEDELKAAVNFGFGFGLTANQADRNAKMAFRQGKLSEGSSCYIVDEFSEVIGPLGDRKINVNSKLFRKMTEVTGFSNEMIIRLSEFYHLRNNTPFSAEVLADYNNVTKRSAERMIRKLLDNEVVSIVGEEKPYQQGRPRQLYQFSMGDELSVK</sequence>
<gene>
    <name evidence="1" type="ORF">ACFSFY_14165</name>
</gene>
<dbReference type="Gene3D" id="3.30.70.270">
    <property type="match status" value="1"/>
</dbReference>
<evidence type="ECO:0000313" key="1">
    <source>
        <dbReference type="EMBL" id="MFD1929183.1"/>
    </source>
</evidence>
<dbReference type="RefSeq" id="WP_381539118.1">
    <property type="nucleotide sequence ID" value="NZ_JBHUGI010000034.1"/>
</dbReference>
<dbReference type="Proteomes" id="UP001597218">
    <property type="component" value="Unassembled WGS sequence"/>
</dbReference>
<dbReference type="InterPro" id="IPR043128">
    <property type="entry name" value="Rev_trsase/Diguanyl_cyclase"/>
</dbReference>
<evidence type="ECO:0000313" key="2">
    <source>
        <dbReference type="Proteomes" id="UP001597218"/>
    </source>
</evidence>
<keyword evidence="2" id="KW-1185">Reference proteome</keyword>
<accession>A0ABW4SIQ0</accession>
<proteinExistence type="predicted"/>
<protein>
    <recommendedName>
        <fullName evidence="3">Transcriptional regulator</fullName>
    </recommendedName>
</protein>
<comment type="caution">
    <text evidence="1">The sequence shown here is derived from an EMBL/GenBank/DDBJ whole genome shotgun (WGS) entry which is preliminary data.</text>
</comment>
<evidence type="ECO:0008006" key="3">
    <source>
        <dbReference type="Google" id="ProtNLM"/>
    </source>
</evidence>
<name>A0ABW4SIQ0_9BACL</name>
<dbReference type="EMBL" id="JBHUGI010000034">
    <property type="protein sequence ID" value="MFD1929183.1"/>
    <property type="molecule type" value="Genomic_DNA"/>
</dbReference>